<dbReference type="AlphaFoldDB" id="A6G6J3"/>
<dbReference type="PROSITE" id="PS51318">
    <property type="entry name" value="TAT"/>
    <property type="match status" value="1"/>
</dbReference>
<dbReference type="eggNOG" id="COG4102">
    <property type="taxonomic scope" value="Bacteria"/>
</dbReference>
<dbReference type="EMBL" id="ABCS01000030">
    <property type="protein sequence ID" value="EDM78470.1"/>
    <property type="molecule type" value="Genomic_DNA"/>
</dbReference>
<dbReference type="STRING" id="391625.PPSIR1_33184"/>
<dbReference type="Proteomes" id="UP000005801">
    <property type="component" value="Unassembled WGS sequence"/>
</dbReference>
<dbReference type="RefSeq" id="WP_006972342.1">
    <property type="nucleotide sequence ID" value="NZ_ABCS01000030.1"/>
</dbReference>
<dbReference type="SUPFAM" id="SSF53649">
    <property type="entry name" value="Alkaline phosphatase-like"/>
    <property type="match status" value="1"/>
</dbReference>
<sequence length="436" mass="45945">MTIDRRSFLRFGLGSGLGLGLGLLAASPALLRSGSARAGKGVGTGTGPAKRIVVLYMHGGASQIDTFDPKPEHENGGEFKAVKTSVSGLRISEHLPLLAARMHQLSLVRSLTAKEGNHDRARYLMHTGFSPQGGVKHAGLASHMARFADETKLGGALALPRAVAINNPGQGPGYLGAQHSAFVVPRATQEVRNLAPPSAVPAARGDRRMELWRALEADFADDHRSAQVEGSRAIGERAITMTKATELAAFELAQESQATRERYGVTGGGGDQDFGAGCLMARRLLEAGVNYVEVGMKGWDTHDDNFNRVRTLSGSLDRGASALIDDLIANGLWSETVFVWLGDFGRTPKLNGKGGRNHFPRVSSALLGGGPIRAGQVVGSSTDDGMEIAERPVTVPDLFATVTTAIGVAPDEVHVSPAGRPITTVDEAGELIPELT</sequence>
<keyword evidence="2" id="KW-1185">Reference proteome</keyword>
<organism evidence="1 2">
    <name type="scientific">Plesiocystis pacifica SIR-1</name>
    <dbReference type="NCBI Taxonomy" id="391625"/>
    <lineage>
        <taxon>Bacteria</taxon>
        <taxon>Pseudomonadati</taxon>
        <taxon>Myxococcota</taxon>
        <taxon>Polyangia</taxon>
        <taxon>Nannocystales</taxon>
        <taxon>Nannocystaceae</taxon>
        <taxon>Plesiocystis</taxon>
    </lineage>
</organism>
<proteinExistence type="predicted"/>
<dbReference type="OrthoDB" id="127333at2"/>
<dbReference type="InterPro" id="IPR006311">
    <property type="entry name" value="TAT_signal"/>
</dbReference>
<name>A6G6J3_9BACT</name>
<evidence type="ECO:0000313" key="1">
    <source>
        <dbReference type="EMBL" id="EDM78470.1"/>
    </source>
</evidence>
<evidence type="ECO:0008006" key="3">
    <source>
        <dbReference type="Google" id="ProtNLM"/>
    </source>
</evidence>
<dbReference type="InterPro" id="IPR010869">
    <property type="entry name" value="DUF1501"/>
</dbReference>
<protein>
    <recommendedName>
        <fullName evidence="3">DUF1501 domain-containing protein</fullName>
    </recommendedName>
</protein>
<dbReference type="InterPro" id="IPR017850">
    <property type="entry name" value="Alkaline_phosphatase_core_sf"/>
</dbReference>
<dbReference type="PANTHER" id="PTHR43737:SF1">
    <property type="entry name" value="DUF1501 DOMAIN-CONTAINING PROTEIN"/>
    <property type="match status" value="1"/>
</dbReference>
<accession>A6G6J3</accession>
<reference evidence="1 2" key="1">
    <citation type="submission" date="2007-06" db="EMBL/GenBank/DDBJ databases">
        <authorList>
            <person name="Shimkets L."/>
            <person name="Ferriera S."/>
            <person name="Johnson J."/>
            <person name="Kravitz S."/>
            <person name="Beeson K."/>
            <person name="Sutton G."/>
            <person name="Rogers Y.-H."/>
            <person name="Friedman R."/>
            <person name="Frazier M."/>
            <person name="Venter J.C."/>
        </authorList>
    </citation>
    <scope>NUCLEOTIDE SEQUENCE [LARGE SCALE GENOMIC DNA]</scope>
    <source>
        <strain evidence="1 2">SIR-1</strain>
    </source>
</reference>
<comment type="caution">
    <text evidence="1">The sequence shown here is derived from an EMBL/GenBank/DDBJ whole genome shotgun (WGS) entry which is preliminary data.</text>
</comment>
<dbReference type="Pfam" id="PF07394">
    <property type="entry name" value="DUF1501"/>
    <property type="match status" value="1"/>
</dbReference>
<evidence type="ECO:0000313" key="2">
    <source>
        <dbReference type="Proteomes" id="UP000005801"/>
    </source>
</evidence>
<dbReference type="PANTHER" id="PTHR43737">
    <property type="entry name" value="BLL7424 PROTEIN"/>
    <property type="match status" value="1"/>
</dbReference>
<gene>
    <name evidence="1" type="ORF">PPSIR1_33184</name>
</gene>